<dbReference type="NCBIfam" id="NF042934">
    <property type="entry name" value="cis_reg_atten"/>
    <property type="match status" value="1"/>
</dbReference>
<protein>
    <submittedName>
        <fullName evidence="1">Uncharacterized protein</fullName>
    </submittedName>
</protein>
<evidence type="ECO:0000313" key="1">
    <source>
        <dbReference type="EMBL" id="TQE15263.1"/>
    </source>
</evidence>
<dbReference type="Proteomes" id="UP000318720">
    <property type="component" value="Unassembled WGS sequence"/>
</dbReference>
<organism evidence="1 2">
    <name type="scientific">Streptomyces ipomoeae</name>
    <dbReference type="NCBI Taxonomy" id="103232"/>
    <lineage>
        <taxon>Bacteria</taxon>
        <taxon>Bacillati</taxon>
        <taxon>Actinomycetota</taxon>
        <taxon>Actinomycetes</taxon>
        <taxon>Kitasatosporales</taxon>
        <taxon>Streptomycetaceae</taxon>
        <taxon>Streptomyces</taxon>
    </lineage>
</organism>
<comment type="caution">
    <text evidence="1">The sequence shown here is derived from an EMBL/GenBank/DDBJ whole genome shotgun (WGS) entry which is preliminary data.</text>
</comment>
<accession>A0A540NXH3</accession>
<sequence length="47" mass="5116">MGSHSGTRTGNRYDERMVLDDVSEKTPGALLVARLHVDLCRLASAIC</sequence>
<dbReference type="AlphaFoldDB" id="A0A540NXH3"/>
<evidence type="ECO:0000313" key="2">
    <source>
        <dbReference type="Proteomes" id="UP000318720"/>
    </source>
</evidence>
<dbReference type="InterPro" id="IPR049979">
    <property type="entry name" value="Cys_resp_CS_actino"/>
</dbReference>
<dbReference type="EMBL" id="SPAZ01000371">
    <property type="protein sequence ID" value="TQE15263.1"/>
    <property type="molecule type" value="Genomic_DNA"/>
</dbReference>
<name>A0A540NXH3_9ACTN</name>
<reference evidence="1 2" key="1">
    <citation type="submission" date="2019-03" db="EMBL/GenBank/DDBJ databases">
        <title>Comparative genomic analyses of the sweetpotato soil rot pathogen, Streptomyces ipomoeae.</title>
        <authorList>
            <person name="Ruschel Soares N."/>
            <person name="Badger J.H."/>
            <person name="Huguet-Tapia J.C."/>
            <person name="Clark C.A."/>
            <person name="Pettis G.S."/>
        </authorList>
    </citation>
    <scope>NUCLEOTIDE SEQUENCE [LARGE SCALE GENOMIC DNA]</scope>
    <source>
        <strain evidence="1 2">88-35</strain>
    </source>
</reference>
<proteinExistence type="predicted"/>
<gene>
    <name evidence="1" type="ORF">Sipo8835_46540</name>
</gene>